<name>A0A0M1VTH7_FUSVC</name>
<accession>A0A0M1VTH7</accession>
<sequence length="200" mass="24310">MEKLEYQIVRDFIIDLGNFLEDKKVDKFNWEFIKEKNYLFDSDIFLNLKELEFNAGFIKTAIIEKEINKHFYEFKQYNLKYLIKIYENIKNTEFIKDFDRVVSDCYFKIFVNMNGWKNEDNTLYIEDVKVLEFLDDISSKNMSDKQKEIAAEWGMSLDTNNLENLKEIARLIREERKPKKIRIGLNWKNLKESREMTFDI</sequence>
<dbReference type="Proteomes" id="UP000004925">
    <property type="component" value="Unassembled WGS sequence"/>
</dbReference>
<gene>
    <name evidence="1" type="ORF">FSCG_00670</name>
</gene>
<dbReference type="EMBL" id="ACDE02000012">
    <property type="protein sequence ID" value="EEO39957.1"/>
    <property type="molecule type" value="Genomic_DNA"/>
</dbReference>
<evidence type="ECO:0000313" key="1">
    <source>
        <dbReference type="EMBL" id="EEO39957.1"/>
    </source>
</evidence>
<dbReference type="AlphaFoldDB" id="A0A0M1VTH7"/>
<reference evidence="1 2" key="1">
    <citation type="submission" date="2011-10" db="EMBL/GenBank/DDBJ databases">
        <title>The Genome Sequence of Fusobacterium sp. 4_1_13.</title>
        <authorList>
            <consortium name="The Broad Institute Genome Sequencing Platform"/>
            <person name="Earl A."/>
            <person name="Ward D."/>
            <person name="Feldgarden M."/>
            <person name="Gevers D."/>
            <person name="Strauss J."/>
            <person name="Ambrose C."/>
            <person name="Allen-Vercoe E."/>
            <person name="Young S.K."/>
            <person name="Zeng Q."/>
            <person name="Gargeya S."/>
            <person name="Fitzgerald M."/>
            <person name="Haas B."/>
            <person name="Abouelleil A."/>
            <person name="Alvarado L."/>
            <person name="Arachchi H.M."/>
            <person name="Berlin A."/>
            <person name="Brown A."/>
            <person name="Chapman S.B."/>
            <person name="Chen Z."/>
            <person name="Dunbar C."/>
            <person name="Freedman E."/>
            <person name="Gearin G."/>
            <person name="Goldberg J."/>
            <person name="Griggs A."/>
            <person name="Gujja S."/>
            <person name="Heiman D."/>
            <person name="Howarth C."/>
            <person name="Larson L."/>
            <person name="Lui A."/>
            <person name="MacDonald P.J."/>
            <person name="Montmayeur A."/>
            <person name="Murphy C."/>
            <person name="Neiman D."/>
            <person name="Pearson M."/>
            <person name="Priest M."/>
            <person name="Roberts A."/>
            <person name="Saif S."/>
            <person name="Shea T."/>
            <person name="Shenoy N."/>
            <person name="Sisk P."/>
            <person name="Stolte C."/>
            <person name="Sykes S."/>
            <person name="Wortman J."/>
            <person name="Nusbaum C."/>
            <person name="Birren B."/>
        </authorList>
    </citation>
    <scope>NUCLEOTIDE SEQUENCE [LARGE SCALE GENOMIC DNA]</scope>
    <source>
        <strain evidence="1 2">4_1_13</strain>
    </source>
</reference>
<organism evidence="1 2">
    <name type="scientific">Fusobacterium vincentii 4_1_13</name>
    <dbReference type="NCBI Taxonomy" id="469606"/>
    <lineage>
        <taxon>Bacteria</taxon>
        <taxon>Fusobacteriati</taxon>
        <taxon>Fusobacteriota</taxon>
        <taxon>Fusobacteriia</taxon>
        <taxon>Fusobacteriales</taxon>
        <taxon>Fusobacteriaceae</taxon>
        <taxon>Fusobacterium</taxon>
    </lineage>
</organism>
<proteinExistence type="predicted"/>
<protein>
    <submittedName>
        <fullName evidence="1">Uncharacterized protein</fullName>
    </submittedName>
</protein>
<evidence type="ECO:0000313" key="2">
    <source>
        <dbReference type="Proteomes" id="UP000004925"/>
    </source>
</evidence>
<dbReference type="HOGENOM" id="CLU_1364555_0_0_0"/>
<dbReference type="RefSeq" id="WP_008802788.1">
    <property type="nucleotide sequence ID" value="NZ_KQ235735.1"/>
</dbReference>
<comment type="caution">
    <text evidence="1">The sequence shown here is derived from an EMBL/GenBank/DDBJ whole genome shotgun (WGS) entry which is preliminary data.</text>
</comment>